<comment type="subcellular location">
    <subcellularLocation>
        <location evidence="1">Membrane</location>
        <topology evidence="1">Multi-pass membrane protein</topology>
    </subcellularLocation>
</comment>
<feature type="transmembrane region" description="Helical" evidence="5">
    <location>
        <begin position="100"/>
        <end position="125"/>
    </location>
</feature>
<feature type="transmembrane region" description="Helical" evidence="5">
    <location>
        <begin position="137"/>
        <end position="157"/>
    </location>
</feature>
<feature type="transmembrane region" description="Helical" evidence="5">
    <location>
        <begin position="169"/>
        <end position="186"/>
    </location>
</feature>
<feature type="transmembrane region" description="Helical" evidence="5">
    <location>
        <begin position="367"/>
        <end position="385"/>
    </location>
</feature>
<keyword evidence="2 5" id="KW-0812">Transmembrane</keyword>
<dbReference type="PIRSF" id="PIRSF006060">
    <property type="entry name" value="AA_transporter"/>
    <property type="match status" value="1"/>
</dbReference>
<feature type="transmembrane region" description="Helical" evidence="5">
    <location>
        <begin position="397"/>
        <end position="417"/>
    </location>
</feature>
<feature type="transmembrane region" description="Helical" evidence="5">
    <location>
        <begin position="55"/>
        <end position="79"/>
    </location>
</feature>
<evidence type="ECO:0000256" key="3">
    <source>
        <dbReference type="ARBA" id="ARBA00022989"/>
    </source>
</evidence>
<feature type="transmembrane region" description="Helical" evidence="5">
    <location>
        <begin position="20"/>
        <end position="43"/>
    </location>
</feature>
<gene>
    <name evidence="6" type="ORF">JQ619_27455</name>
</gene>
<keyword evidence="3 5" id="KW-1133">Transmembrane helix</keyword>
<feature type="transmembrane region" description="Helical" evidence="5">
    <location>
        <begin position="242"/>
        <end position="262"/>
    </location>
</feature>
<evidence type="ECO:0000313" key="6">
    <source>
        <dbReference type="EMBL" id="MBR1139501.1"/>
    </source>
</evidence>
<evidence type="ECO:0000256" key="1">
    <source>
        <dbReference type="ARBA" id="ARBA00004141"/>
    </source>
</evidence>
<feature type="transmembrane region" description="Helical" evidence="5">
    <location>
        <begin position="206"/>
        <end position="230"/>
    </location>
</feature>
<feature type="transmembrane region" description="Helical" evidence="5">
    <location>
        <begin position="337"/>
        <end position="355"/>
    </location>
</feature>
<dbReference type="Proteomes" id="UP001314635">
    <property type="component" value="Unassembled WGS sequence"/>
</dbReference>
<feature type="transmembrane region" description="Helical" evidence="5">
    <location>
        <begin position="423"/>
        <end position="442"/>
    </location>
</feature>
<comment type="caution">
    <text evidence="6">The sequence shown here is derived from an EMBL/GenBank/DDBJ whole genome shotgun (WGS) entry which is preliminary data.</text>
</comment>
<dbReference type="PANTHER" id="PTHR11785">
    <property type="entry name" value="AMINO ACID TRANSPORTER"/>
    <property type="match status" value="1"/>
</dbReference>
<dbReference type="Gene3D" id="1.20.1740.10">
    <property type="entry name" value="Amino acid/polyamine transporter I"/>
    <property type="match status" value="1"/>
</dbReference>
<dbReference type="Pfam" id="PF13520">
    <property type="entry name" value="AA_permease_2"/>
    <property type="match status" value="1"/>
</dbReference>
<feature type="transmembrane region" description="Helical" evidence="5">
    <location>
        <begin position="292"/>
        <end position="316"/>
    </location>
</feature>
<dbReference type="EMBL" id="JAFCLK010000030">
    <property type="protein sequence ID" value="MBR1139501.1"/>
    <property type="molecule type" value="Genomic_DNA"/>
</dbReference>
<evidence type="ECO:0000313" key="7">
    <source>
        <dbReference type="Proteomes" id="UP001314635"/>
    </source>
</evidence>
<sequence length="458" mass="48117">MAASEMDQATWAGRSGSSVVASVSWPVATAVVIADMIGVGVFTSLGFQVKDIPSGFAILVLWAVGGLVSLCGALSYAELGTMFPRSSGEYNFLTRAFHPAVGFMAGWVSATVGFAAPVALAAMAFGEYGRAVLPGVSPLMLAVGAVWLVTAVQLGGIRRSGHFQLLSTVLKLGLIVAFLIAGYVITVPQPVSFRPAAADIGHVTSAAFATGLVFVMYAFSGWNAATYIIGELHAPERTLPRALLVGTAVVLVLYMALNAVFLRAVPMQDLAGQLQVASIAGAHIFGETGGRFVAAMICVGLIPSIAAMMWIGPRVLMTMGEDVSALAVFARRSRDGAPTYAVLFQLAVATLMLFTESFEAVLDLVQFSLLCCSFLTVLGLITLRVTKPDLARPYRAWGYPITPLVFLGVTGFMIYYLVTARPWQAGLGALAMVSGLLIYWFAHARPGRAAAAAVSGSE</sequence>
<reference evidence="7" key="1">
    <citation type="journal article" date="2021" name="ISME J.">
        <title>Evolutionary origin and ecological implication of a unique nif island in free-living Bradyrhizobium lineages.</title>
        <authorList>
            <person name="Tao J."/>
        </authorList>
    </citation>
    <scope>NUCLEOTIDE SEQUENCE [LARGE SCALE GENOMIC DNA]</scope>
    <source>
        <strain evidence="7">SZCCT0094</strain>
    </source>
</reference>
<name>A0ABS5GFW9_9BRAD</name>
<evidence type="ECO:0000256" key="4">
    <source>
        <dbReference type="ARBA" id="ARBA00023136"/>
    </source>
</evidence>
<accession>A0ABS5GFW9</accession>
<evidence type="ECO:0000256" key="2">
    <source>
        <dbReference type="ARBA" id="ARBA00022692"/>
    </source>
</evidence>
<dbReference type="PANTHER" id="PTHR11785:SF512">
    <property type="entry name" value="SOBREMESA, ISOFORM B"/>
    <property type="match status" value="1"/>
</dbReference>
<dbReference type="InterPro" id="IPR050598">
    <property type="entry name" value="AminoAcid_Transporter"/>
</dbReference>
<proteinExistence type="predicted"/>
<protein>
    <submittedName>
        <fullName evidence="6">Amino acid permease</fullName>
    </submittedName>
</protein>
<keyword evidence="7" id="KW-1185">Reference proteome</keyword>
<keyword evidence="4 5" id="KW-0472">Membrane</keyword>
<dbReference type="InterPro" id="IPR002293">
    <property type="entry name" value="AA/rel_permease1"/>
</dbReference>
<evidence type="ECO:0000256" key="5">
    <source>
        <dbReference type="SAM" id="Phobius"/>
    </source>
</evidence>
<organism evidence="6 7">
    <name type="scientific">Bradyrhizobium denitrificans</name>
    <dbReference type="NCBI Taxonomy" id="2734912"/>
    <lineage>
        <taxon>Bacteria</taxon>
        <taxon>Pseudomonadati</taxon>
        <taxon>Pseudomonadota</taxon>
        <taxon>Alphaproteobacteria</taxon>
        <taxon>Hyphomicrobiales</taxon>
        <taxon>Nitrobacteraceae</taxon>
        <taxon>Bradyrhizobium</taxon>
    </lineage>
</organism>
<dbReference type="RefSeq" id="WP_172238037.1">
    <property type="nucleotide sequence ID" value="NZ_JABFDP010000017.1"/>
</dbReference>